<protein>
    <submittedName>
        <fullName evidence="5">AraC family transcriptional regulator</fullName>
    </submittedName>
</protein>
<keyword evidence="3" id="KW-0804">Transcription</keyword>
<sequence>MTVTRENIAQTPDLPDALSDVLTSIRFIGGNMEAYSSDLSAMTVFDSAERSLLIVRSGSVLLHCDAFGQQPAKLERGDVALLASGSAFAVSYPPLSPEAGTSKAKPAFGDCVWLRGTFHIDERLSYRLLACLPKVIILRQITDGAMDWLETASRFALQEIETREPGGAIMISRIVELLLIRVLRLWAQEPDARASWLSGASDPAISRALSAMHAQPARAWTVSELARAAGMSRSVFAGRFATLVGEPPLRYLIGLRLDKAAEMLQRTTRRISEVAEAAGYNSEAAFSRAFKLRYGTSPSQWRRQ</sequence>
<keyword evidence="6" id="KW-1185">Reference proteome</keyword>
<evidence type="ECO:0000256" key="1">
    <source>
        <dbReference type="ARBA" id="ARBA00023015"/>
    </source>
</evidence>
<dbReference type="InterPro" id="IPR018062">
    <property type="entry name" value="HTH_AraC-typ_CS"/>
</dbReference>
<dbReference type="Gene3D" id="1.10.10.60">
    <property type="entry name" value="Homeodomain-like"/>
    <property type="match status" value="2"/>
</dbReference>
<dbReference type="SMART" id="SM00342">
    <property type="entry name" value="HTH_ARAC"/>
    <property type="match status" value="1"/>
</dbReference>
<dbReference type="Proteomes" id="UP000640485">
    <property type="component" value="Unassembled WGS sequence"/>
</dbReference>
<evidence type="ECO:0000259" key="4">
    <source>
        <dbReference type="PROSITE" id="PS01124"/>
    </source>
</evidence>
<dbReference type="GO" id="GO:0003700">
    <property type="term" value="F:DNA-binding transcription factor activity"/>
    <property type="evidence" value="ECO:0007669"/>
    <property type="project" value="InterPro"/>
</dbReference>
<evidence type="ECO:0000313" key="5">
    <source>
        <dbReference type="EMBL" id="MBK4215732.1"/>
    </source>
</evidence>
<dbReference type="Pfam" id="PF12852">
    <property type="entry name" value="Cupin_6"/>
    <property type="match status" value="1"/>
</dbReference>
<dbReference type="PANTHER" id="PTHR46796:SF7">
    <property type="entry name" value="ARAC FAMILY TRANSCRIPTIONAL REGULATOR"/>
    <property type="match status" value="1"/>
</dbReference>
<dbReference type="PROSITE" id="PS00041">
    <property type="entry name" value="HTH_ARAC_FAMILY_1"/>
    <property type="match status" value="1"/>
</dbReference>
<dbReference type="EMBL" id="JAEPRQ010000002">
    <property type="protein sequence ID" value="MBK4215732.1"/>
    <property type="molecule type" value="Genomic_DNA"/>
</dbReference>
<comment type="caution">
    <text evidence="5">The sequence shown here is derived from an EMBL/GenBank/DDBJ whole genome shotgun (WGS) entry which is preliminary data.</text>
</comment>
<evidence type="ECO:0000256" key="2">
    <source>
        <dbReference type="ARBA" id="ARBA00023125"/>
    </source>
</evidence>
<reference evidence="5" key="1">
    <citation type="submission" date="2021-01" db="EMBL/GenBank/DDBJ databases">
        <title>Paracoccus amoyensis sp. nov., isolated from the surface seawater along the coast of Xiamen Island, China.</title>
        <authorList>
            <person name="Lyu L."/>
        </authorList>
    </citation>
    <scope>NUCLEOTIDE SEQUENCE</scope>
    <source>
        <strain evidence="5">MJ17</strain>
    </source>
</reference>
<gene>
    <name evidence="5" type="ORF">JJJ17_07330</name>
</gene>
<dbReference type="InterPro" id="IPR050204">
    <property type="entry name" value="AraC_XylS_family_regulators"/>
</dbReference>
<proteinExistence type="predicted"/>
<accession>A0A934VY88</accession>
<dbReference type="Pfam" id="PF12833">
    <property type="entry name" value="HTH_18"/>
    <property type="match status" value="1"/>
</dbReference>
<keyword evidence="1" id="KW-0805">Transcription regulation</keyword>
<keyword evidence="2" id="KW-0238">DNA-binding</keyword>
<dbReference type="InterPro" id="IPR032783">
    <property type="entry name" value="AraC_lig"/>
</dbReference>
<dbReference type="PANTHER" id="PTHR46796">
    <property type="entry name" value="HTH-TYPE TRANSCRIPTIONAL ACTIVATOR RHAS-RELATED"/>
    <property type="match status" value="1"/>
</dbReference>
<dbReference type="InterPro" id="IPR009057">
    <property type="entry name" value="Homeodomain-like_sf"/>
</dbReference>
<dbReference type="AlphaFoldDB" id="A0A934VY88"/>
<dbReference type="GO" id="GO:0043565">
    <property type="term" value="F:sequence-specific DNA binding"/>
    <property type="evidence" value="ECO:0007669"/>
    <property type="project" value="InterPro"/>
</dbReference>
<dbReference type="PRINTS" id="PR00032">
    <property type="entry name" value="HTHARAC"/>
</dbReference>
<evidence type="ECO:0000256" key="3">
    <source>
        <dbReference type="ARBA" id="ARBA00023163"/>
    </source>
</evidence>
<dbReference type="PROSITE" id="PS01124">
    <property type="entry name" value="HTH_ARAC_FAMILY_2"/>
    <property type="match status" value="1"/>
</dbReference>
<organism evidence="5 6">
    <name type="scientific">Paracoccus caeni</name>
    <dbReference type="NCBI Taxonomy" id="657651"/>
    <lineage>
        <taxon>Bacteria</taxon>
        <taxon>Pseudomonadati</taxon>
        <taxon>Pseudomonadota</taxon>
        <taxon>Alphaproteobacteria</taxon>
        <taxon>Rhodobacterales</taxon>
        <taxon>Paracoccaceae</taxon>
        <taxon>Paracoccus</taxon>
    </lineage>
</organism>
<dbReference type="InterPro" id="IPR018060">
    <property type="entry name" value="HTH_AraC"/>
</dbReference>
<evidence type="ECO:0000313" key="6">
    <source>
        <dbReference type="Proteomes" id="UP000640485"/>
    </source>
</evidence>
<dbReference type="InterPro" id="IPR020449">
    <property type="entry name" value="Tscrpt_reg_AraC-type_HTH"/>
</dbReference>
<dbReference type="SUPFAM" id="SSF46689">
    <property type="entry name" value="Homeodomain-like"/>
    <property type="match status" value="2"/>
</dbReference>
<name>A0A934VY88_9RHOB</name>
<feature type="domain" description="HTH araC/xylS-type" evidence="4">
    <location>
        <begin position="206"/>
        <end position="304"/>
    </location>
</feature>